<evidence type="ECO:0000259" key="4">
    <source>
        <dbReference type="SMART" id="SM00363"/>
    </source>
</evidence>
<dbReference type="Gene3D" id="3.40.50.150">
    <property type="entry name" value="Vaccinia Virus protein VP39"/>
    <property type="match status" value="1"/>
</dbReference>
<dbReference type="GO" id="GO:0008168">
    <property type="term" value="F:methyltransferase activity"/>
    <property type="evidence" value="ECO:0007669"/>
    <property type="project" value="UniProtKB-KW"/>
</dbReference>
<evidence type="ECO:0000256" key="1">
    <source>
        <dbReference type="ARBA" id="ARBA00022884"/>
    </source>
</evidence>
<dbReference type="GO" id="GO:0032259">
    <property type="term" value="P:methylation"/>
    <property type="evidence" value="ECO:0007669"/>
    <property type="project" value="UniProtKB-KW"/>
</dbReference>
<dbReference type="PANTHER" id="PTHR32319">
    <property type="entry name" value="BACTERIAL HEMOLYSIN-LIKE PROTEIN"/>
    <property type="match status" value="1"/>
</dbReference>
<dbReference type="Pfam" id="PF01728">
    <property type="entry name" value="FtsJ"/>
    <property type="match status" value="1"/>
</dbReference>
<keyword evidence="5" id="KW-0489">Methyltransferase</keyword>
<sequence length="268" mass="28730">MTARRLDAALVARGLARSRAAAVELISSGNVSVDDRPIVKPSTQVGERARIDVSGADHYVSRGAHKLNAALDLFDCAVAGRLALDIGASTGGFTQVLLERGAREVIALDVGHDQLAESLRDDSRVRMIEGFNVRDLSRDALAEHANTSGIPSIVVGDLSFISLRYVFAPLRQVINDDAEVVLLIKPQFEVGRSGVREGIVKDAGRRIDAVQSVLWSAWDCGLGVVGLERSPIVGTHGNAEYLVHMHAQHGSNPTEWMLRAEQLAGGAE</sequence>
<dbReference type="InterPro" id="IPR002942">
    <property type="entry name" value="S4_RNA-bd"/>
</dbReference>
<keyword evidence="6" id="KW-1185">Reference proteome</keyword>
<evidence type="ECO:0000313" key="6">
    <source>
        <dbReference type="Proteomes" id="UP000662814"/>
    </source>
</evidence>
<evidence type="ECO:0000313" key="5">
    <source>
        <dbReference type="EMBL" id="QPZ37104.1"/>
    </source>
</evidence>
<dbReference type="PANTHER" id="PTHR32319:SF0">
    <property type="entry name" value="BACTERIAL HEMOLYSIN-LIKE PROTEIN"/>
    <property type="match status" value="1"/>
</dbReference>
<proteinExistence type="inferred from homology"/>
<organism evidence="5 6">
    <name type="scientific">Paramicrobacterium chengjingii</name>
    <dbReference type="NCBI Taxonomy" id="2769067"/>
    <lineage>
        <taxon>Bacteria</taxon>
        <taxon>Bacillati</taxon>
        <taxon>Actinomycetota</taxon>
        <taxon>Actinomycetes</taxon>
        <taxon>Micrococcales</taxon>
        <taxon>Microbacteriaceae</taxon>
        <taxon>Paramicrobacterium</taxon>
    </lineage>
</organism>
<dbReference type="InterPro" id="IPR036986">
    <property type="entry name" value="S4_RNA-bd_sf"/>
</dbReference>
<feature type="domain" description="RNA-binding S4" evidence="4">
    <location>
        <begin position="4"/>
        <end position="68"/>
    </location>
</feature>
<dbReference type="Pfam" id="PF01479">
    <property type="entry name" value="S4"/>
    <property type="match status" value="1"/>
</dbReference>
<evidence type="ECO:0000256" key="3">
    <source>
        <dbReference type="PROSITE-ProRule" id="PRU00182"/>
    </source>
</evidence>
<dbReference type="PIRSF" id="PIRSF005578">
    <property type="entry name" value="TlyA"/>
    <property type="match status" value="1"/>
</dbReference>
<dbReference type="CDD" id="cd02440">
    <property type="entry name" value="AdoMet_MTases"/>
    <property type="match status" value="1"/>
</dbReference>
<dbReference type="EMBL" id="CP061169">
    <property type="protein sequence ID" value="QPZ37104.1"/>
    <property type="molecule type" value="Genomic_DNA"/>
</dbReference>
<dbReference type="InterPro" id="IPR004538">
    <property type="entry name" value="Hemolysin_A/TlyA"/>
</dbReference>
<dbReference type="Proteomes" id="UP000662814">
    <property type="component" value="Chromosome"/>
</dbReference>
<dbReference type="InterPro" id="IPR029063">
    <property type="entry name" value="SAM-dependent_MTases_sf"/>
</dbReference>
<dbReference type="InterPro" id="IPR002877">
    <property type="entry name" value="RNA_MeTrfase_FtsJ_dom"/>
</dbReference>
<name>A0ABX6YE89_9MICO</name>
<dbReference type="SUPFAM" id="SSF53335">
    <property type="entry name" value="S-adenosyl-L-methionine-dependent methyltransferases"/>
    <property type="match status" value="1"/>
</dbReference>
<dbReference type="Gene3D" id="3.10.290.10">
    <property type="entry name" value="RNA-binding S4 domain"/>
    <property type="match status" value="1"/>
</dbReference>
<evidence type="ECO:0000256" key="2">
    <source>
        <dbReference type="ARBA" id="ARBA00029460"/>
    </source>
</evidence>
<accession>A0ABX6YE89</accession>
<dbReference type="InterPro" id="IPR047048">
    <property type="entry name" value="TlyA"/>
</dbReference>
<dbReference type="SMART" id="SM00363">
    <property type="entry name" value="S4"/>
    <property type="match status" value="1"/>
</dbReference>
<keyword evidence="1 3" id="KW-0694">RNA-binding</keyword>
<gene>
    <name evidence="5" type="ORF">HCR76_09465</name>
</gene>
<comment type="similarity">
    <text evidence="2">Belongs to the TlyA family.</text>
</comment>
<dbReference type="PROSITE" id="PS50889">
    <property type="entry name" value="S4"/>
    <property type="match status" value="1"/>
</dbReference>
<reference evidence="5 6" key="1">
    <citation type="submission" date="2020-12" db="EMBL/GenBank/DDBJ databases">
        <title>Microbacterium sp. HY060.</title>
        <authorList>
            <person name="Zhou J."/>
        </authorList>
    </citation>
    <scope>NUCLEOTIDE SEQUENCE [LARGE SCALE GENOMIC DNA]</scope>
    <source>
        <strain evidence="5 6">HY60</strain>
    </source>
</reference>
<protein>
    <submittedName>
        <fullName evidence="5">TlyA family RNA methyltransferase</fullName>
    </submittedName>
</protein>
<dbReference type="CDD" id="cd00165">
    <property type="entry name" value="S4"/>
    <property type="match status" value="1"/>
</dbReference>
<dbReference type="SUPFAM" id="SSF55174">
    <property type="entry name" value="Alpha-L RNA-binding motif"/>
    <property type="match status" value="1"/>
</dbReference>
<dbReference type="NCBIfam" id="TIGR00478">
    <property type="entry name" value="tly"/>
    <property type="match status" value="1"/>
</dbReference>
<keyword evidence="5" id="KW-0808">Transferase</keyword>
<dbReference type="RefSeq" id="WP_166993003.1">
    <property type="nucleotide sequence ID" value="NZ_CP061169.1"/>
</dbReference>